<dbReference type="PROSITE" id="PS50048">
    <property type="entry name" value="ZN2_CY6_FUNGAL_2"/>
    <property type="match status" value="1"/>
</dbReference>
<dbReference type="InterPro" id="IPR036864">
    <property type="entry name" value="Zn2-C6_fun-type_DNA-bd_sf"/>
</dbReference>
<dbReference type="Pfam" id="PF00172">
    <property type="entry name" value="Zn_clus"/>
    <property type="match status" value="1"/>
</dbReference>
<dbReference type="GO" id="GO:0003677">
    <property type="term" value="F:DNA binding"/>
    <property type="evidence" value="ECO:0007669"/>
    <property type="project" value="InterPro"/>
</dbReference>
<dbReference type="SUPFAM" id="SSF57701">
    <property type="entry name" value="Zn2/Cys6 DNA-binding domain"/>
    <property type="match status" value="1"/>
</dbReference>
<dbReference type="GO" id="GO:0000981">
    <property type="term" value="F:DNA-binding transcription factor activity, RNA polymerase II-specific"/>
    <property type="evidence" value="ECO:0007669"/>
    <property type="project" value="InterPro"/>
</dbReference>
<evidence type="ECO:0000256" key="5">
    <source>
        <dbReference type="ARBA" id="ARBA00023242"/>
    </source>
</evidence>
<dbReference type="Pfam" id="PF04082">
    <property type="entry name" value="Fungal_trans"/>
    <property type="match status" value="1"/>
</dbReference>
<dbReference type="SMART" id="SM00066">
    <property type="entry name" value="GAL4"/>
    <property type="match status" value="1"/>
</dbReference>
<dbReference type="AlphaFoldDB" id="A0A6A6H9H4"/>
<evidence type="ECO:0000313" key="9">
    <source>
        <dbReference type="Proteomes" id="UP000800092"/>
    </source>
</evidence>
<dbReference type="Gene3D" id="4.10.240.10">
    <property type="entry name" value="Zn(2)-C6 fungal-type DNA-binding domain"/>
    <property type="match status" value="1"/>
</dbReference>
<accession>A0A6A6H9H4</accession>
<dbReference type="EMBL" id="ML991797">
    <property type="protein sequence ID" value="KAF2234627.1"/>
    <property type="molecule type" value="Genomic_DNA"/>
</dbReference>
<feature type="compositionally biased region" description="Polar residues" evidence="6">
    <location>
        <begin position="127"/>
        <end position="145"/>
    </location>
</feature>
<dbReference type="SMART" id="SM00906">
    <property type="entry name" value="Fungal_trans"/>
    <property type="match status" value="1"/>
</dbReference>
<organism evidence="8 9">
    <name type="scientific">Viridothelium virens</name>
    <name type="common">Speckled blister lichen</name>
    <name type="synonym">Trypethelium virens</name>
    <dbReference type="NCBI Taxonomy" id="1048519"/>
    <lineage>
        <taxon>Eukaryota</taxon>
        <taxon>Fungi</taxon>
        <taxon>Dikarya</taxon>
        <taxon>Ascomycota</taxon>
        <taxon>Pezizomycotina</taxon>
        <taxon>Dothideomycetes</taxon>
        <taxon>Dothideomycetes incertae sedis</taxon>
        <taxon>Trypetheliales</taxon>
        <taxon>Trypetheliaceae</taxon>
        <taxon>Viridothelium</taxon>
    </lineage>
</organism>
<evidence type="ECO:0000256" key="6">
    <source>
        <dbReference type="SAM" id="MobiDB-lite"/>
    </source>
</evidence>
<name>A0A6A6H9H4_VIRVR</name>
<feature type="compositionally biased region" description="Polar residues" evidence="6">
    <location>
        <begin position="15"/>
        <end position="29"/>
    </location>
</feature>
<dbReference type="PROSITE" id="PS00463">
    <property type="entry name" value="ZN2_CY6_FUNGAL_1"/>
    <property type="match status" value="1"/>
</dbReference>
<dbReference type="CDD" id="cd12148">
    <property type="entry name" value="fungal_TF_MHR"/>
    <property type="match status" value="1"/>
</dbReference>
<keyword evidence="2" id="KW-0479">Metal-binding</keyword>
<keyword evidence="5" id="KW-0539">Nucleus</keyword>
<dbReference type="GO" id="GO:0008270">
    <property type="term" value="F:zinc ion binding"/>
    <property type="evidence" value="ECO:0007669"/>
    <property type="project" value="InterPro"/>
</dbReference>
<evidence type="ECO:0000259" key="7">
    <source>
        <dbReference type="PROSITE" id="PS50048"/>
    </source>
</evidence>
<keyword evidence="4" id="KW-0804">Transcription</keyword>
<evidence type="ECO:0000256" key="3">
    <source>
        <dbReference type="ARBA" id="ARBA00023015"/>
    </source>
</evidence>
<dbReference type="PANTHER" id="PTHR47338:SF10">
    <property type="entry name" value="TRANSCRIPTION FACTOR DOMAIN-CONTAINING PROTEIN-RELATED"/>
    <property type="match status" value="1"/>
</dbReference>
<evidence type="ECO:0000313" key="8">
    <source>
        <dbReference type="EMBL" id="KAF2234627.1"/>
    </source>
</evidence>
<dbReference type="InterPro" id="IPR001138">
    <property type="entry name" value="Zn2Cys6_DnaBD"/>
</dbReference>
<reference evidence="8" key="1">
    <citation type="journal article" date="2020" name="Stud. Mycol.">
        <title>101 Dothideomycetes genomes: a test case for predicting lifestyles and emergence of pathogens.</title>
        <authorList>
            <person name="Haridas S."/>
            <person name="Albert R."/>
            <person name="Binder M."/>
            <person name="Bloem J."/>
            <person name="Labutti K."/>
            <person name="Salamov A."/>
            <person name="Andreopoulos B."/>
            <person name="Baker S."/>
            <person name="Barry K."/>
            <person name="Bills G."/>
            <person name="Bluhm B."/>
            <person name="Cannon C."/>
            <person name="Castanera R."/>
            <person name="Culley D."/>
            <person name="Daum C."/>
            <person name="Ezra D."/>
            <person name="Gonzalez J."/>
            <person name="Henrissat B."/>
            <person name="Kuo A."/>
            <person name="Liang C."/>
            <person name="Lipzen A."/>
            <person name="Lutzoni F."/>
            <person name="Magnuson J."/>
            <person name="Mondo S."/>
            <person name="Nolan M."/>
            <person name="Ohm R."/>
            <person name="Pangilinan J."/>
            <person name="Park H.-J."/>
            <person name="Ramirez L."/>
            <person name="Alfaro M."/>
            <person name="Sun H."/>
            <person name="Tritt A."/>
            <person name="Yoshinaga Y."/>
            <person name="Zwiers L.-H."/>
            <person name="Turgeon B."/>
            <person name="Goodwin S."/>
            <person name="Spatafora J."/>
            <person name="Crous P."/>
            <person name="Grigoriev I."/>
        </authorList>
    </citation>
    <scope>NUCLEOTIDE SEQUENCE</scope>
    <source>
        <strain evidence="8">Tuck. ex Michener</strain>
    </source>
</reference>
<evidence type="ECO:0000256" key="2">
    <source>
        <dbReference type="ARBA" id="ARBA00022723"/>
    </source>
</evidence>
<dbReference type="GO" id="GO:0005634">
    <property type="term" value="C:nucleus"/>
    <property type="evidence" value="ECO:0007669"/>
    <property type="project" value="UniProtKB-SubCell"/>
</dbReference>
<sequence>MPSGSESPGDDYFNDLSQQPPEKTQSGRKNSGGLLNDGEGENTNNANANKQKRIACVVCRKRKLRCDGEKPSCGTCKRLAHDCAYDEVRRKSGPKRGYVKALEARLAQVETLLKDQNGDGTNKDGPTANSLDFNSSSIHQPSLNMATENGSLSAGQGNNHAMEAISRLASTSSMPNPDAFAGTLGDMSIDQQGEDSFPWEMIGLGLEEPLPSQDIMNELHQIFFDKVHPAMPLIHRPRYLAALNLSPQMRPPISLRYMIWCLAASTTDKYDGMHSVFYERARKYLQNDEMRGHGEGIISVGSCQACVLVAAYEFKNMYFPRAWLSTGRATRLAQMMGLHRLDGEGLDVKQCIPPPRDWTEREERRRTYWACFASDRYASIGTGWPMTIDERDIMTNLPSTEEAFEKSKPQRSISLEQALTPNGASSLSPFSGVIVLSCLFGRNLLHLHRPTPDDNEDDLNGEFWKRHRSMEQILLNTSLAMPDHLRLPAGIGDPNIIFLNMNIHTSAICLHQAAIFKADRNKLPTNVSAESKVRCITAAAEIASIMRMISHMDLSAMSPFMSFCLYVAARVFVQYLKSRPKDQQVRSSLQFLLTAMQALRRRNPLTDSFLIQLDVDLEGTELESFTSYAGRTNQYSAVVSVSSFVSHPMLDHLLTGFGRNK</sequence>
<protein>
    <recommendedName>
        <fullName evidence="7">Zn(2)-C6 fungal-type domain-containing protein</fullName>
    </recommendedName>
</protein>
<dbReference type="CDD" id="cd00067">
    <property type="entry name" value="GAL4"/>
    <property type="match status" value="1"/>
</dbReference>
<dbReference type="Proteomes" id="UP000800092">
    <property type="component" value="Unassembled WGS sequence"/>
</dbReference>
<keyword evidence="9" id="KW-1185">Reference proteome</keyword>
<dbReference type="InterPro" id="IPR050815">
    <property type="entry name" value="TF_fung"/>
</dbReference>
<evidence type="ECO:0000256" key="4">
    <source>
        <dbReference type="ARBA" id="ARBA00023163"/>
    </source>
</evidence>
<gene>
    <name evidence="8" type="ORF">EV356DRAFT_446339</name>
</gene>
<feature type="region of interest" description="Disordered" evidence="6">
    <location>
        <begin position="1"/>
        <end position="46"/>
    </location>
</feature>
<feature type="domain" description="Zn(2)-C6 fungal-type" evidence="7">
    <location>
        <begin position="55"/>
        <end position="85"/>
    </location>
</feature>
<dbReference type="OrthoDB" id="5600212at2759"/>
<comment type="subcellular location">
    <subcellularLocation>
        <location evidence="1">Nucleus</location>
    </subcellularLocation>
</comment>
<dbReference type="GO" id="GO:0006351">
    <property type="term" value="P:DNA-templated transcription"/>
    <property type="evidence" value="ECO:0007669"/>
    <property type="project" value="InterPro"/>
</dbReference>
<evidence type="ECO:0000256" key="1">
    <source>
        <dbReference type="ARBA" id="ARBA00004123"/>
    </source>
</evidence>
<dbReference type="InterPro" id="IPR007219">
    <property type="entry name" value="XnlR_reg_dom"/>
</dbReference>
<dbReference type="PANTHER" id="PTHR47338">
    <property type="entry name" value="ZN(II)2CYS6 TRANSCRIPTION FACTOR (EUROFUNG)-RELATED"/>
    <property type="match status" value="1"/>
</dbReference>
<proteinExistence type="predicted"/>
<feature type="region of interest" description="Disordered" evidence="6">
    <location>
        <begin position="114"/>
        <end position="145"/>
    </location>
</feature>
<keyword evidence="3" id="KW-0805">Transcription regulation</keyword>